<organism evidence="2 3">
    <name type="scientific">Paenibacillus sambharensis</name>
    <dbReference type="NCBI Taxonomy" id="1803190"/>
    <lineage>
        <taxon>Bacteria</taxon>
        <taxon>Bacillati</taxon>
        <taxon>Bacillota</taxon>
        <taxon>Bacilli</taxon>
        <taxon>Bacillales</taxon>
        <taxon>Paenibacillaceae</taxon>
        <taxon>Paenibacillus</taxon>
    </lineage>
</organism>
<gene>
    <name evidence="2" type="ORF">DNH61_03010</name>
</gene>
<sequence length="101" mass="11327">MPKCNNCGRRFSYPHVLKTVSALSGYRSMVCPACQHAHTITLASRFAVSLLVVVFPLLMRMLYFPEQPLPGTLALVLLIAVCALFFTPFLVKVEKNNRRNS</sequence>
<keyword evidence="1" id="KW-0812">Transmembrane</keyword>
<evidence type="ECO:0000313" key="2">
    <source>
        <dbReference type="EMBL" id="PZD97336.1"/>
    </source>
</evidence>
<dbReference type="NCBIfam" id="TIGR04104">
    <property type="entry name" value="cxxc_20_cxxc"/>
    <property type="match status" value="1"/>
</dbReference>
<evidence type="ECO:0008006" key="4">
    <source>
        <dbReference type="Google" id="ProtNLM"/>
    </source>
</evidence>
<dbReference type="EMBL" id="QKRB01000028">
    <property type="protein sequence ID" value="PZD97336.1"/>
    <property type="molecule type" value="Genomic_DNA"/>
</dbReference>
<keyword evidence="3" id="KW-1185">Reference proteome</keyword>
<dbReference type="AlphaFoldDB" id="A0A2W1LE25"/>
<dbReference type="InterPro" id="IPR026369">
    <property type="entry name" value="CxxC_20_CxxC"/>
</dbReference>
<comment type="caution">
    <text evidence="2">The sequence shown here is derived from an EMBL/GenBank/DDBJ whole genome shotgun (WGS) entry which is preliminary data.</text>
</comment>
<dbReference type="Proteomes" id="UP000249522">
    <property type="component" value="Unassembled WGS sequence"/>
</dbReference>
<dbReference type="OrthoDB" id="2418141at2"/>
<accession>A0A2W1LE25</accession>
<evidence type="ECO:0000313" key="3">
    <source>
        <dbReference type="Proteomes" id="UP000249522"/>
    </source>
</evidence>
<feature type="transmembrane region" description="Helical" evidence="1">
    <location>
        <begin position="46"/>
        <end position="63"/>
    </location>
</feature>
<feature type="transmembrane region" description="Helical" evidence="1">
    <location>
        <begin position="69"/>
        <end position="91"/>
    </location>
</feature>
<reference evidence="2 3" key="1">
    <citation type="submission" date="2018-06" db="EMBL/GenBank/DDBJ databases">
        <title>Paenibacillus imtechensis sp. nov.</title>
        <authorList>
            <person name="Pinnaka A.K."/>
            <person name="Singh H."/>
            <person name="Kaur M."/>
        </authorList>
    </citation>
    <scope>NUCLEOTIDE SEQUENCE [LARGE SCALE GENOMIC DNA]</scope>
    <source>
        <strain evidence="2 3">SMB1</strain>
    </source>
</reference>
<protein>
    <recommendedName>
        <fullName evidence="4">Cxxc_20_cxxc protein</fullName>
    </recommendedName>
</protein>
<keyword evidence="1" id="KW-1133">Transmembrane helix</keyword>
<name>A0A2W1LE25_9BACL</name>
<proteinExistence type="predicted"/>
<evidence type="ECO:0000256" key="1">
    <source>
        <dbReference type="SAM" id="Phobius"/>
    </source>
</evidence>
<dbReference type="RefSeq" id="WP_111145194.1">
    <property type="nucleotide sequence ID" value="NZ_QKRB01000028.1"/>
</dbReference>
<keyword evidence="1" id="KW-0472">Membrane</keyword>